<accession>A0A317SPW1</accession>
<dbReference type="AlphaFoldDB" id="A0A317SPW1"/>
<evidence type="ECO:0008006" key="3">
    <source>
        <dbReference type="Google" id="ProtNLM"/>
    </source>
</evidence>
<reference evidence="1 2" key="1">
    <citation type="submission" date="2018-03" db="EMBL/GenBank/DDBJ databases">
        <title>Genomes of Pezizomycetes fungi and the evolution of truffles.</title>
        <authorList>
            <person name="Murat C."/>
            <person name="Payen T."/>
            <person name="Noel B."/>
            <person name="Kuo A."/>
            <person name="Martin F.M."/>
        </authorList>
    </citation>
    <scope>NUCLEOTIDE SEQUENCE [LARGE SCALE GENOMIC DNA]</scope>
    <source>
        <strain evidence="1">091103-1</strain>
    </source>
</reference>
<evidence type="ECO:0000313" key="2">
    <source>
        <dbReference type="Proteomes" id="UP000246991"/>
    </source>
</evidence>
<name>A0A317SPW1_9PEZI</name>
<protein>
    <recommendedName>
        <fullName evidence="3">HTH CENPB-type domain-containing protein</fullName>
    </recommendedName>
</protein>
<gene>
    <name evidence="1" type="ORF">C7212DRAFT_278667</name>
</gene>
<proteinExistence type="predicted"/>
<organism evidence="1 2">
    <name type="scientific">Tuber magnatum</name>
    <name type="common">white Piedmont truffle</name>
    <dbReference type="NCBI Taxonomy" id="42249"/>
    <lineage>
        <taxon>Eukaryota</taxon>
        <taxon>Fungi</taxon>
        <taxon>Dikarya</taxon>
        <taxon>Ascomycota</taxon>
        <taxon>Pezizomycotina</taxon>
        <taxon>Pezizomycetes</taxon>
        <taxon>Pezizales</taxon>
        <taxon>Tuberaceae</taxon>
        <taxon>Tuber</taxon>
    </lineage>
</organism>
<comment type="caution">
    <text evidence="1">The sequence shown here is derived from an EMBL/GenBank/DDBJ whole genome shotgun (WGS) entry which is preliminary data.</text>
</comment>
<sequence length="58" mass="6674">MAEVIVTSGVKDRTLGKNWMTRVLRRHPEFATKLGTWLDRQRALASNLVVLKDYFGKV</sequence>
<keyword evidence="2" id="KW-1185">Reference proteome</keyword>
<evidence type="ECO:0000313" key="1">
    <source>
        <dbReference type="EMBL" id="PWW76368.1"/>
    </source>
</evidence>
<dbReference type="Proteomes" id="UP000246991">
    <property type="component" value="Unassembled WGS sequence"/>
</dbReference>
<dbReference type="EMBL" id="PYWC01000034">
    <property type="protein sequence ID" value="PWW76368.1"/>
    <property type="molecule type" value="Genomic_DNA"/>
</dbReference>